<keyword evidence="5 6" id="KW-0472">Membrane</keyword>
<dbReference type="InterPro" id="IPR050638">
    <property type="entry name" value="AA-Vitamin_Transporters"/>
</dbReference>
<dbReference type="Proteomes" id="UP001055153">
    <property type="component" value="Unassembled WGS sequence"/>
</dbReference>
<protein>
    <recommendedName>
        <fullName evidence="7">EamA domain-containing protein</fullName>
    </recommendedName>
</protein>
<dbReference type="PANTHER" id="PTHR32322">
    <property type="entry name" value="INNER MEMBRANE TRANSPORTER"/>
    <property type="match status" value="1"/>
</dbReference>
<dbReference type="Pfam" id="PF00892">
    <property type="entry name" value="EamA"/>
    <property type="match status" value="2"/>
</dbReference>
<keyword evidence="3 6" id="KW-0812">Transmembrane</keyword>
<name>A0ABQ4SKF3_9HYPH</name>
<evidence type="ECO:0000256" key="1">
    <source>
        <dbReference type="ARBA" id="ARBA00004141"/>
    </source>
</evidence>
<evidence type="ECO:0000313" key="9">
    <source>
        <dbReference type="Proteomes" id="UP001055153"/>
    </source>
</evidence>
<feature type="transmembrane region" description="Helical" evidence="6">
    <location>
        <begin position="20"/>
        <end position="42"/>
    </location>
</feature>
<evidence type="ECO:0000256" key="2">
    <source>
        <dbReference type="ARBA" id="ARBA00007362"/>
    </source>
</evidence>
<proteinExistence type="inferred from homology"/>
<feature type="transmembrane region" description="Helical" evidence="6">
    <location>
        <begin position="166"/>
        <end position="186"/>
    </location>
</feature>
<evidence type="ECO:0000256" key="6">
    <source>
        <dbReference type="SAM" id="Phobius"/>
    </source>
</evidence>
<feature type="transmembrane region" description="Helical" evidence="6">
    <location>
        <begin position="140"/>
        <end position="160"/>
    </location>
</feature>
<gene>
    <name evidence="8" type="ORF">GMJLKIPL_4970</name>
</gene>
<accession>A0ABQ4SKF3</accession>
<dbReference type="RefSeq" id="WP_238240364.1">
    <property type="nucleotide sequence ID" value="NZ_BPQQ01000067.1"/>
</dbReference>
<reference evidence="8" key="1">
    <citation type="journal article" date="2021" name="Front. Microbiol.">
        <title>Comprehensive Comparative Genomics and Phenotyping of Methylobacterium Species.</title>
        <authorList>
            <person name="Alessa O."/>
            <person name="Ogura Y."/>
            <person name="Fujitani Y."/>
            <person name="Takami H."/>
            <person name="Hayashi T."/>
            <person name="Sahin N."/>
            <person name="Tani A."/>
        </authorList>
    </citation>
    <scope>NUCLEOTIDE SEQUENCE</scope>
    <source>
        <strain evidence="8">DSM 17168</strain>
    </source>
</reference>
<evidence type="ECO:0000259" key="7">
    <source>
        <dbReference type="Pfam" id="PF00892"/>
    </source>
</evidence>
<feature type="transmembrane region" description="Helical" evidence="6">
    <location>
        <begin position="85"/>
        <end position="106"/>
    </location>
</feature>
<dbReference type="SUPFAM" id="SSF103481">
    <property type="entry name" value="Multidrug resistance efflux transporter EmrE"/>
    <property type="match status" value="2"/>
</dbReference>
<evidence type="ECO:0000313" key="8">
    <source>
        <dbReference type="EMBL" id="GJE03019.1"/>
    </source>
</evidence>
<comment type="subcellular location">
    <subcellularLocation>
        <location evidence="1">Membrane</location>
        <topology evidence="1">Multi-pass membrane protein</topology>
    </subcellularLocation>
</comment>
<keyword evidence="4 6" id="KW-1133">Transmembrane helix</keyword>
<evidence type="ECO:0000256" key="4">
    <source>
        <dbReference type="ARBA" id="ARBA00022989"/>
    </source>
</evidence>
<keyword evidence="9" id="KW-1185">Reference proteome</keyword>
<comment type="similarity">
    <text evidence="2">Belongs to the EamA transporter family.</text>
</comment>
<evidence type="ECO:0000256" key="3">
    <source>
        <dbReference type="ARBA" id="ARBA00022692"/>
    </source>
</evidence>
<dbReference type="InterPro" id="IPR037185">
    <property type="entry name" value="EmrE-like"/>
</dbReference>
<feature type="transmembrane region" description="Helical" evidence="6">
    <location>
        <begin position="285"/>
        <end position="303"/>
    </location>
</feature>
<feature type="transmembrane region" description="Helical" evidence="6">
    <location>
        <begin position="54"/>
        <end position="73"/>
    </location>
</feature>
<dbReference type="EMBL" id="BPQQ01000067">
    <property type="protein sequence ID" value="GJE03019.1"/>
    <property type="molecule type" value="Genomic_DNA"/>
</dbReference>
<organism evidence="8 9">
    <name type="scientific">Methylobacterium isbiliense</name>
    <dbReference type="NCBI Taxonomy" id="315478"/>
    <lineage>
        <taxon>Bacteria</taxon>
        <taxon>Pseudomonadati</taxon>
        <taxon>Pseudomonadota</taxon>
        <taxon>Alphaproteobacteria</taxon>
        <taxon>Hyphomicrobiales</taxon>
        <taxon>Methylobacteriaceae</taxon>
        <taxon>Methylobacterium</taxon>
    </lineage>
</organism>
<feature type="transmembrane region" description="Helical" evidence="6">
    <location>
        <begin position="112"/>
        <end position="131"/>
    </location>
</feature>
<feature type="transmembrane region" description="Helical" evidence="6">
    <location>
        <begin position="261"/>
        <end position="279"/>
    </location>
</feature>
<feature type="transmembrane region" description="Helical" evidence="6">
    <location>
        <begin position="198"/>
        <end position="217"/>
    </location>
</feature>
<feature type="domain" description="EamA" evidence="7">
    <location>
        <begin position="167"/>
        <end position="302"/>
    </location>
</feature>
<dbReference type="PANTHER" id="PTHR32322:SF2">
    <property type="entry name" value="EAMA DOMAIN-CONTAINING PROTEIN"/>
    <property type="match status" value="1"/>
</dbReference>
<feature type="domain" description="EamA" evidence="7">
    <location>
        <begin position="21"/>
        <end position="153"/>
    </location>
</feature>
<evidence type="ECO:0000256" key="5">
    <source>
        <dbReference type="ARBA" id="ARBA00023136"/>
    </source>
</evidence>
<dbReference type="InterPro" id="IPR000620">
    <property type="entry name" value="EamA_dom"/>
</dbReference>
<comment type="caution">
    <text evidence="8">The sequence shown here is derived from an EMBL/GenBank/DDBJ whole genome shotgun (WGS) entry which is preliminary data.</text>
</comment>
<sequence length="310" mass="30676">MTTLLLARGRAARLALDPTLAGLLGGLVAALSWGGYLALMRAGVKSGLAGPDFLILRFGVAAVLTAPLLVWRWPQVRAIGLKRSLALALAAGPLFILVGSTGFAFAPLSHGAVVQPATVAVGGLILGTLLLGEAMTARKALGAGAVIAGVLLVGGAALTAGEAGAWIGDLLFAAAGGLWLVFTLLLRRWRIDPLAGAAVVNAISGAVVVPVYLIAVGPERLTALPPGALAMQAFVQGVLAGAVAVAAFAVAVRELGAGRAALFPALVPATAVLIGIPVAGEVPGIPQVAGLVLATAGLVLAVTRGRGGPR</sequence>
<feature type="transmembrane region" description="Helical" evidence="6">
    <location>
        <begin position="229"/>
        <end position="252"/>
    </location>
</feature>
<reference evidence="8" key="2">
    <citation type="submission" date="2021-08" db="EMBL/GenBank/DDBJ databases">
        <authorList>
            <person name="Tani A."/>
            <person name="Ola A."/>
            <person name="Ogura Y."/>
            <person name="Katsura K."/>
            <person name="Hayashi T."/>
        </authorList>
    </citation>
    <scope>NUCLEOTIDE SEQUENCE</scope>
    <source>
        <strain evidence="8">DSM 17168</strain>
    </source>
</reference>